<evidence type="ECO:0000313" key="10">
    <source>
        <dbReference type="Proteomes" id="UP001219933"/>
    </source>
</evidence>
<dbReference type="PANTHER" id="PTHR23051">
    <property type="entry name" value="SOLUTE CARRIER FAMILY 35, MEMBER F5"/>
    <property type="match status" value="1"/>
</dbReference>
<evidence type="ECO:0000256" key="1">
    <source>
        <dbReference type="ARBA" id="ARBA00004141"/>
    </source>
</evidence>
<comment type="subcellular location">
    <subcellularLocation>
        <location evidence="1">Membrane</location>
        <topology evidence="1">Multi-pass membrane protein</topology>
    </subcellularLocation>
</comment>
<feature type="transmembrane region" description="Helical" evidence="8">
    <location>
        <begin position="41"/>
        <end position="64"/>
    </location>
</feature>
<evidence type="ECO:0000256" key="2">
    <source>
        <dbReference type="ARBA" id="ARBA00007863"/>
    </source>
</evidence>
<evidence type="ECO:0000256" key="3">
    <source>
        <dbReference type="ARBA" id="ARBA00022448"/>
    </source>
</evidence>
<evidence type="ECO:0000256" key="6">
    <source>
        <dbReference type="ARBA" id="ARBA00023136"/>
    </source>
</evidence>
<dbReference type="EMBL" id="CP119879">
    <property type="protein sequence ID" value="WFD35807.1"/>
    <property type="molecule type" value="Genomic_DNA"/>
</dbReference>
<dbReference type="SUPFAM" id="SSF103481">
    <property type="entry name" value="Multidrug resistance efflux transporter EmrE"/>
    <property type="match status" value="1"/>
</dbReference>
<proteinExistence type="inferred from homology"/>
<feature type="transmembrane region" description="Helical" evidence="8">
    <location>
        <begin position="179"/>
        <end position="202"/>
    </location>
</feature>
<feature type="transmembrane region" description="Helical" evidence="8">
    <location>
        <begin position="299"/>
        <end position="317"/>
    </location>
</feature>
<keyword evidence="6 8" id="KW-0472">Membrane</keyword>
<reference evidence="9" key="1">
    <citation type="submission" date="2023-03" db="EMBL/GenBank/DDBJ databases">
        <title>Mating type loci evolution in Malassezia.</title>
        <authorList>
            <person name="Coelho M.A."/>
        </authorList>
    </citation>
    <scope>NUCLEOTIDE SEQUENCE</scope>
    <source>
        <strain evidence="9">CBS 11721</strain>
    </source>
</reference>
<protein>
    <recommendedName>
        <fullName evidence="11">EamA domain-containing protein</fullName>
    </recommendedName>
</protein>
<dbReference type="PANTHER" id="PTHR23051:SF0">
    <property type="entry name" value="SOLUTE CARRIER FAMILY 35 MEMBER F5"/>
    <property type="match status" value="1"/>
</dbReference>
<feature type="transmembrane region" description="Helical" evidence="8">
    <location>
        <begin position="208"/>
        <end position="226"/>
    </location>
</feature>
<keyword evidence="5 8" id="KW-1133">Transmembrane helix</keyword>
<evidence type="ECO:0008006" key="11">
    <source>
        <dbReference type="Google" id="ProtNLM"/>
    </source>
</evidence>
<keyword evidence="10" id="KW-1185">Reference proteome</keyword>
<feature type="region of interest" description="Disordered" evidence="7">
    <location>
        <begin position="120"/>
        <end position="155"/>
    </location>
</feature>
<feature type="transmembrane region" description="Helical" evidence="8">
    <location>
        <begin position="337"/>
        <end position="357"/>
    </location>
</feature>
<keyword evidence="3" id="KW-0813">Transport</keyword>
<dbReference type="InterPro" id="IPR009262">
    <property type="entry name" value="SLC35_F1/F2/F6"/>
</dbReference>
<feature type="transmembrane region" description="Helical" evidence="8">
    <location>
        <begin position="238"/>
        <end position="260"/>
    </location>
</feature>
<feature type="transmembrane region" description="Helical" evidence="8">
    <location>
        <begin position="7"/>
        <end position="29"/>
    </location>
</feature>
<name>A0AAF0EW44_9BASI</name>
<evidence type="ECO:0000256" key="5">
    <source>
        <dbReference type="ARBA" id="ARBA00022989"/>
    </source>
</evidence>
<dbReference type="Proteomes" id="UP001219933">
    <property type="component" value="Chromosome 3"/>
</dbReference>
<keyword evidence="4 8" id="KW-0812">Transmembrane</keyword>
<organism evidence="9 10">
    <name type="scientific">Malassezia cuniculi</name>
    <dbReference type="NCBI Taxonomy" id="948313"/>
    <lineage>
        <taxon>Eukaryota</taxon>
        <taxon>Fungi</taxon>
        <taxon>Dikarya</taxon>
        <taxon>Basidiomycota</taxon>
        <taxon>Ustilaginomycotina</taxon>
        <taxon>Malasseziomycetes</taxon>
        <taxon>Malasseziales</taxon>
        <taxon>Malasseziaceae</taxon>
        <taxon>Malassezia</taxon>
    </lineage>
</organism>
<evidence type="ECO:0000256" key="8">
    <source>
        <dbReference type="SAM" id="Phobius"/>
    </source>
</evidence>
<evidence type="ECO:0000256" key="7">
    <source>
        <dbReference type="SAM" id="MobiDB-lite"/>
    </source>
</evidence>
<evidence type="ECO:0000313" key="9">
    <source>
        <dbReference type="EMBL" id="WFD35807.1"/>
    </source>
</evidence>
<dbReference type="Pfam" id="PF06027">
    <property type="entry name" value="SLC35F"/>
    <property type="match status" value="1"/>
</dbReference>
<dbReference type="InterPro" id="IPR037185">
    <property type="entry name" value="EmrE-like"/>
</dbReference>
<feature type="transmembrane region" description="Helical" evidence="8">
    <location>
        <begin position="266"/>
        <end position="287"/>
    </location>
</feature>
<gene>
    <name evidence="9" type="ORF">MCUN1_002674</name>
</gene>
<comment type="similarity">
    <text evidence="2">Belongs to the SLC35F solute transporter family.</text>
</comment>
<evidence type="ECO:0000256" key="4">
    <source>
        <dbReference type="ARBA" id="ARBA00022692"/>
    </source>
</evidence>
<dbReference type="AlphaFoldDB" id="A0AAF0EW44"/>
<sequence>MSSRGREYLGGAVLVLLVDILWTLSNYLSSAVLTHGYHKPFALTFANTASFVTYLGPFAALYALRGPQTLARADDDDEQSAKKWYERLGFRLPPRETHIHLHHDIHHDVERVGREPFRRMRPSSIDGRRPESNISVHGTVLGPPLLAPRERSVSPDSYGSIDSDVLASELPPLTLRETAVLAAQFAIVWFAANWSFIAALGFTSVASGTTLGSASGFFTLLLGSFVGTDRFSPGKLIAVTLSFVGVALVTWADAGVYFSAQSLSKALFGDLLALLSALCYAVYVTLLKARIGSEERISMPLFLGLVGAFNLLAFWPLGLILDYTGVEKLEWPSDRLMLLGVVFNMCITVVADLAYLLAMLKSSPLFTTIGLSLTIPMAALGDRISGIHNGGLQSNTGSLLVLISFAAIAWEENH</sequence>
<dbReference type="GO" id="GO:0000329">
    <property type="term" value="C:fungal-type vacuole membrane"/>
    <property type="evidence" value="ECO:0007669"/>
    <property type="project" value="TreeGrafter"/>
</dbReference>
<accession>A0AAF0EW44</accession>
<dbReference type="GO" id="GO:0022857">
    <property type="term" value="F:transmembrane transporter activity"/>
    <property type="evidence" value="ECO:0007669"/>
    <property type="project" value="InterPro"/>
</dbReference>